<evidence type="ECO:0000256" key="11">
    <source>
        <dbReference type="ARBA" id="ARBA00023444"/>
    </source>
</evidence>
<feature type="transmembrane region" description="Helical" evidence="12">
    <location>
        <begin position="155"/>
        <end position="176"/>
    </location>
</feature>
<evidence type="ECO:0000256" key="9">
    <source>
        <dbReference type="ARBA" id="ARBA00023136"/>
    </source>
</evidence>
<feature type="transmembrane region" description="Helical" evidence="12">
    <location>
        <begin position="303"/>
        <end position="324"/>
    </location>
</feature>
<feature type="transmembrane region" description="Helical" evidence="12">
    <location>
        <begin position="68"/>
        <end position="89"/>
    </location>
</feature>
<keyword evidence="9 12" id="KW-0472">Membrane</keyword>
<dbReference type="InterPro" id="IPR050450">
    <property type="entry name" value="COX15/CtaA_HemeA_synthase"/>
</dbReference>
<evidence type="ECO:0000313" key="14">
    <source>
        <dbReference type="Proteomes" id="UP000600171"/>
    </source>
</evidence>
<evidence type="ECO:0000313" key="13">
    <source>
        <dbReference type="EMBL" id="GGH57239.1"/>
    </source>
</evidence>
<keyword evidence="14" id="KW-1185">Reference proteome</keyword>
<dbReference type="Pfam" id="PF02628">
    <property type="entry name" value="COX15-CtaA"/>
    <property type="match status" value="1"/>
</dbReference>
<keyword evidence="5 12" id="KW-1133">Transmembrane helix</keyword>
<keyword evidence="2" id="KW-1003">Cell membrane</keyword>
<dbReference type="GO" id="GO:0046872">
    <property type="term" value="F:metal ion binding"/>
    <property type="evidence" value="ECO:0007669"/>
    <property type="project" value="UniProtKB-KW"/>
</dbReference>
<comment type="pathway">
    <text evidence="11">Porphyrin-containing compound metabolism.</text>
</comment>
<evidence type="ECO:0000256" key="12">
    <source>
        <dbReference type="SAM" id="Phobius"/>
    </source>
</evidence>
<proteinExistence type="predicted"/>
<protein>
    <submittedName>
        <fullName evidence="13">Cytochrome b561</fullName>
    </submittedName>
</protein>
<sequence>MPSHYNRWVKGITYGVVIANIMLIVTGGLVRLTGSGLGCSTWPRCNGDQWTTTPEQGIHGAIEFGNRLLTFGLLAVTILSFLAIVRIVLGRKITFWQTCKLLFGSQLKAFKGLRFAEFKHADLFNLNLILLWGIIAQAIVGGVTVWLRLNPWMVTAHYVLTAIMIAVAAVLLNRLLRSFEPSFREDEDITSAEPPHGSLWMVRLGWVGVVLVSALVFLGTVVTGTGPHAGDPETHRHAFDPVFVTRNHSLTVWLYCATLVALFVLTKKYSWPKAFNFSLLLVFFTLIFQAAVGYAQYFTGLPVLLVELHLIGSGLFIWAASALIERQFTLGSQKKRSRALERAEN</sequence>
<evidence type="ECO:0000256" key="7">
    <source>
        <dbReference type="ARBA" id="ARBA00023004"/>
    </source>
</evidence>
<feature type="transmembrane region" description="Helical" evidence="12">
    <location>
        <begin position="128"/>
        <end position="149"/>
    </location>
</feature>
<dbReference type="InterPro" id="IPR003780">
    <property type="entry name" value="COX15/CtaA_fam"/>
</dbReference>
<feature type="transmembrane region" description="Helical" evidence="12">
    <location>
        <begin position="247"/>
        <end position="265"/>
    </location>
</feature>
<name>A0A917MPW8_9MICC</name>
<evidence type="ECO:0000256" key="2">
    <source>
        <dbReference type="ARBA" id="ARBA00022475"/>
    </source>
</evidence>
<evidence type="ECO:0000256" key="8">
    <source>
        <dbReference type="ARBA" id="ARBA00023133"/>
    </source>
</evidence>
<keyword evidence="3 12" id="KW-0812">Transmembrane</keyword>
<keyword evidence="4" id="KW-0479">Metal-binding</keyword>
<organism evidence="13 14">
    <name type="scientific">Rothia aerolata</name>
    <dbReference type="NCBI Taxonomy" id="1812262"/>
    <lineage>
        <taxon>Bacteria</taxon>
        <taxon>Bacillati</taxon>
        <taxon>Actinomycetota</taxon>
        <taxon>Actinomycetes</taxon>
        <taxon>Micrococcales</taxon>
        <taxon>Micrococcaceae</taxon>
        <taxon>Rothia</taxon>
    </lineage>
</organism>
<dbReference type="PANTHER" id="PTHR35457">
    <property type="entry name" value="HEME A SYNTHASE"/>
    <property type="match status" value="1"/>
</dbReference>
<comment type="caution">
    <text evidence="13">The sequence shown here is derived from an EMBL/GenBank/DDBJ whole genome shotgun (WGS) entry which is preliminary data.</text>
</comment>
<feature type="transmembrane region" description="Helical" evidence="12">
    <location>
        <begin position="204"/>
        <end position="227"/>
    </location>
</feature>
<evidence type="ECO:0000256" key="10">
    <source>
        <dbReference type="ARBA" id="ARBA00023157"/>
    </source>
</evidence>
<evidence type="ECO:0000256" key="5">
    <source>
        <dbReference type="ARBA" id="ARBA00022989"/>
    </source>
</evidence>
<evidence type="ECO:0000256" key="4">
    <source>
        <dbReference type="ARBA" id="ARBA00022723"/>
    </source>
</evidence>
<dbReference type="GO" id="GO:0016491">
    <property type="term" value="F:oxidoreductase activity"/>
    <property type="evidence" value="ECO:0007669"/>
    <property type="project" value="UniProtKB-KW"/>
</dbReference>
<evidence type="ECO:0000256" key="6">
    <source>
        <dbReference type="ARBA" id="ARBA00023002"/>
    </source>
</evidence>
<dbReference type="GO" id="GO:0006784">
    <property type="term" value="P:heme A biosynthetic process"/>
    <property type="evidence" value="ECO:0007669"/>
    <property type="project" value="InterPro"/>
</dbReference>
<evidence type="ECO:0000256" key="3">
    <source>
        <dbReference type="ARBA" id="ARBA00022692"/>
    </source>
</evidence>
<dbReference type="AlphaFoldDB" id="A0A917MPW8"/>
<feature type="transmembrane region" description="Helical" evidence="12">
    <location>
        <begin position="12"/>
        <end position="32"/>
    </location>
</feature>
<dbReference type="PANTHER" id="PTHR35457:SF1">
    <property type="entry name" value="HEME A SYNTHASE"/>
    <property type="match status" value="1"/>
</dbReference>
<accession>A0A917MPW8</accession>
<gene>
    <name evidence="13" type="ORF">GCM10007359_02170</name>
</gene>
<evidence type="ECO:0000256" key="1">
    <source>
        <dbReference type="ARBA" id="ARBA00004141"/>
    </source>
</evidence>
<dbReference type="GO" id="GO:0016020">
    <property type="term" value="C:membrane"/>
    <property type="evidence" value="ECO:0007669"/>
    <property type="project" value="UniProtKB-SubCell"/>
</dbReference>
<comment type="subcellular location">
    <subcellularLocation>
        <location evidence="1">Membrane</location>
        <topology evidence="1">Multi-pass membrane protein</topology>
    </subcellularLocation>
</comment>
<keyword evidence="8" id="KW-0350">Heme biosynthesis</keyword>
<feature type="transmembrane region" description="Helical" evidence="12">
    <location>
        <begin position="277"/>
        <end position="297"/>
    </location>
</feature>
<dbReference type="EMBL" id="BMDC01000001">
    <property type="protein sequence ID" value="GGH57239.1"/>
    <property type="molecule type" value="Genomic_DNA"/>
</dbReference>
<keyword evidence="10" id="KW-1015">Disulfide bond</keyword>
<keyword evidence="6" id="KW-0560">Oxidoreductase</keyword>
<dbReference type="Proteomes" id="UP000600171">
    <property type="component" value="Unassembled WGS sequence"/>
</dbReference>
<reference evidence="13 14" key="1">
    <citation type="journal article" date="2014" name="Int. J. Syst. Evol. Microbiol.">
        <title>Complete genome sequence of Corynebacterium casei LMG S-19264T (=DSM 44701T), isolated from a smear-ripened cheese.</title>
        <authorList>
            <consortium name="US DOE Joint Genome Institute (JGI-PGF)"/>
            <person name="Walter F."/>
            <person name="Albersmeier A."/>
            <person name="Kalinowski J."/>
            <person name="Ruckert C."/>
        </authorList>
    </citation>
    <scope>NUCLEOTIDE SEQUENCE [LARGE SCALE GENOMIC DNA]</scope>
    <source>
        <strain evidence="13 14">CCM 8669</strain>
    </source>
</reference>
<keyword evidence="7" id="KW-0408">Iron</keyword>